<dbReference type="AlphaFoldDB" id="A0A502FS32"/>
<sequence length="533" mass="56249">MVTALAGVAIALSAAASVGAFIRSAVGKHKRPTIASILVALFGVPFAAASLSGLATGPLEVLGRVPGVSMFAYGVATAVLVVLCAIGGHFLAFVMGAPKGPQAGDVLRGAQLSTADRWNKRTPRMQKDTAVVSLAGLPIDRADEPKHFLLMGTTGTGKSVAIRELLRGAEDRGDRAIIADPDGGFLSRFYDAARGDVILNPFDARSGVWDMMGEVPNDFAAEQLAASLVPSPGGSADASWAARARTLLTAILRRGRAAGIDTAEVYRLFAIADRAELRAMLAGTAAEPFLAEGATRLFDSVRSSSGDAMSALEYAASATGGMPFSLTRWASDPNDRRWVFLPYRADQIAALKALIGPWMRLAIFATMSRPEGDTAPTWFVADELDAIGKIEGLDDALQRIRKFGGRCVLGFQTIGKVRALYGDGAAAALVENCSTRLILRCAGGDTNSTARFASSLIGQQSYMQQSYSDGAGPGGKTWGNSLSAHTEDAVMPSEIERLPDLSGYLKVPSRPEWFLAKVAWSEMPQRTATFVSV</sequence>
<evidence type="ECO:0000259" key="7">
    <source>
        <dbReference type="Pfam" id="PF10412"/>
    </source>
</evidence>
<dbReference type="InterPro" id="IPR027417">
    <property type="entry name" value="P-loop_NTPase"/>
</dbReference>
<comment type="subcellular location">
    <subcellularLocation>
        <location evidence="1">Cell membrane</location>
        <topology evidence="1">Multi-pass membrane protein</topology>
    </subcellularLocation>
</comment>
<evidence type="ECO:0000256" key="3">
    <source>
        <dbReference type="ARBA" id="ARBA00022692"/>
    </source>
</evidence>
<dbReference type="PANTHER" id="PTHR37937">
    <property type="entry name" value="CONJUGATIVE TRANSFER: DNA TRANSPORT"/>
    <property type="match status" value="1"/>
</dbReference>
<organism evidence="8 9">
    <name type="scientific">Sphingomonas glacialis</name>
    <dbReference type="NCBI Taxonomy" id="658225"/>
    <lineage>
        <taxon>Bacteria</taxon>
        <taxon>Pseudomonadati</taxon>
        <taxon>Pseudomonadota</taxon>
        <taxon>Alphaproteobacteria</taxon>
        <taxon>Sphingomonadales</taxon>
        <taxon>Sphingomonadaceae</taxon>
        <taxon>Sphingomonas</taxon>
    </lineage>
</organism>
<keyword evidence="4 6" id="KW-1133">Transmembrane helix</keyword>
<dbReference type="PANTHER" id="PTHR37937:SF1">
    <property type="entry name" value="CONJUGATIVE TRANSFER: DNA TRANSPORT"/>
    <property type="match status" value="1"/>
</dbReference>
<evidence type="ECO:0000256" key="4">
    <source>
        <dbReference type="ARBA" id="ARBA00022989"/>
    </source>
</evidence>
<feature type="transmembrane region" description="Helical" evidence="6">
    <location>
        <begin position="34"/>
        <end position="59"/>
    </location>
</feature>
<dbReference type="EMBL" id="RCZC01000004">
    <property type="protein sequence ID" value="TPG52209.1"/>
    <property type="molecule type" value="Genomic_DNA"/>
</dbReference>
<dbReference type="InterPro" id="IPR019476">
    <property type="entry name" value="T4SS_TraD_DNA-bd"/>
</dbReference>
<evidence type="ECO:0000256" key="6">
    <source>
        <dbReference type="SAM" id="Phobius"/>
    </source>
</evidence>
<keyword evidence="2" id="KW-1003">Cell membrane</keyword>
<dbReference type="GO" id="GO:0005886">
    <property type="term" value="C:plasma membrane"/>
    <property type="evidence" value="ECO:0007669"/>
    <property type="project" value="UniProtKB-SubCell"/>
</dbReference>
<feature type="domain" description="Type IV secretion system coupling protein TraD DNA-binding" evidence="7">
    <location>
        <begin position="133"/>
        <end position="509"/>
    </location>
</feature>
<reference evidence="8 9" key="1">
    <citation type="journal article" date="2019" name="Environ. Microbiol.">
        <title>Species interactions and distinct microbial communities in high Arctic permafrost affected cryosols are associated with the CH4 and CO2 gas fluxes.</title>
        <authorList>
            <person name="Altshuler I."/>
            <person name="Hamel J."/>
            <person name="Turney S."/>
            <person name="Magnuson E."/>
            <person name="Levesque R."/>
            <person name="Greer C."/>
            <person name="Whyte L.G."/>
        </authorList>
    </citation>
    <scope>NUCLEOTIDE SEQUENCE [LARGE SCALE GENOMIC DNA]</scope>
    <source>
        <strain evidence="8 9">E6.1</strain>
    </source>
</reference>
<gene>
    <name evidence="8" type="ORF">EAH76_16060</name>
</gene>
<dbReference type="OrthoDB" id="102453at2"/>
<keyword evidence="3 6" id="KW-0812">Transmembrane</keyword>
<accession>A0A502FS32</accession>
<name>A0A502FS32_9SPHN</name>
<evidence type="ECO:0000256" key="1">
    <source>
        <dbReference type="ARBA" id="ARBA00004651"/>
    </source>
</evidence>
<dbReference type="InterPro" id="IPR051539">
    <property type="entry name" value="T4SS-coupling_protein"/>
</dbReference>
<keyword evidence="9" id="KW-1185">Reference proteome</keyword>
<dbReference type="Proteomes" id="UP000319931">
    <property type="component" value="Unassembled WGS sequence"/>
</dbReference>
<evidence type="ECO:0000256" key="2">
    <source>
        <dbReference type="ARBA" id="ARBA00022475"/>
    </source>
</evidence>
<evidence type="ECO:0000256" key="5">
    <source>
        <dbReference type="ARBA" id="ARBA00023136"/>
    </source>
</evidence>
<keyword evidence="5 6" id="KW-0472">Membrane</keyword>
<comment type="caution">
    <text evidence="8">The sequence shown here is derived from an EMBL/GenBank/DDBJ whole genome shotgun (WGS) entry which is preliminary data.</text>
</comment>
<protein>
    <recommendedName>
        <fullName evidence="7">Type IV secretion system coupling protein TraD DNA-binding domain-containing protein</fullName>
    </recommendedName>
</protein>
<evidence type="ECO:0000313" key="9">
    <source>
        <dbReference type="Proteomes" id="UP000319931"/>
    </source>
</evidence>
<feature type="transmembrane region" description="Helical" evidence="6">
    <location>
        <begin position="71"/>
        <end position="95"/>
    </location>
</feature>
<dbReference type="RefSeq" id="WP_140851279.1">
    <property type="nucleotide sequence ID" value="NZ_RCZC01000004.1"/>
</dbReference>
<dbReference type="Gene3D" id="3.40.50.300">
    <property type="entry name" value="P-loop containing nucleotide triphosphate hydrolases"/>
    <property type="match status" value="2"/>
</dbReference>
<evidence type="ECO:0000313" key="8">
    <source>
        <dbReference type="EMBL" id="TPG52209.1"/>
    </source>
</evidence>
<proteinExistence type="predicted"/>
<dbReference type="Pfam" id="PF10412">
    <property type="entry name" value="TrwB_AAD_bind"/>
    <property type="match status" value="1"/>
</dbReference>
<dbReference type="CDD" id="cd01127">
    <property type="entry name" value="TrwB_TraG_TraD_VirD4"/>
    <property type="match status" value="1"/>
</dbReference>
<dbReference type="SUPFAM" id="SSF52540">
    <property type="entry name" value="P-loop containing nucleoside triphosphate hydrolases"/>
    <property type="match status" value="1"/>
</dbReference>